<evidence type="ECO:0000259" key="5">
    <source>
        <dbReference type="Pfam" id="PF00700"/>
    </source>
</evidence>
<dbReference type="GO" id="GO:0005576">
    <property type="term" value="C:extracellular region"/>
    <property type="evidence" value="ECO:0007669"/>
    <property type="project" value="UniProtKB-SubCell"/>
</dbReference>
<comment type="similarity">
    <text evidence="1 3">Belongs to the bacterial flagellin family.</text>
</comment>
<comment type="caution">
    <text evidence="6">The sequence shown here is derived from an EMBL/GenBank/DDBJ whole genome shotgun (WGS) entry which is preliminary data.</text>
</comment>
<dbReference type="EMBL" id="SPDV01000039">
    <property type="protein sequence ID" value="TFI57114.1"/>
    <property type="molecule type" value="Genomic_DNA"/>
</dbReference>
<dbReference type="AlphaFoldDB" id="A0A4Y8ZMD6"/>
<dbReference type="Proteomes" id="UP000298213">
    <property type="component" value="Unassembled WGS sequence"/>
</dbReference>
<keyword evidence="2 3" id="KW-0975">Bacterial flagellum</keyword>
<dbReference type="PANTHER" id="PTHR42792:SF2">
    <property type="entry name" value="FLAGELLIN"/>
    <property type="match status" value="1"/>
</dbReference>
<dbReference type="Pfam" id="PF00669">
    <property type="entry name" value="Flagellin_N"/>
    <property type="match status" value="1"/>
</dbReference>
<dbReference type="SUPFAM" id="SSF64518">
    <property type="entry name" value="Phase 1 flagellin"/>
    <property type="match status" value="1"/>
</dbReference>
<dbReference type="RefSeq" id="WP_135089169.1">
    <property type="nucleotide sequence ID" value="NZ_SPDV01000039.1"/>
</dbReference>
<dbReference type="GO" id="GO:0009288">
    <property type="term" value="C:bacterial-type flagellum"/>
    <property type="evidence" value="ECO:0007669"/>
    <property type="project" value="UniProtKB-SubCell"/>
</dbReference>
<dbReference type="Pfam" id="PF00700">
    <property type="entry name" value="Flagellin_C"/>
    <property type="match status" value="1"/>
</dbReference>
<dbReference type="PANTHER" id="PTHR42792">
    <property type="entry name" value="FLAGELLIN"/>
    <property type="match status" value="1"/>
</dbReference>
<evidence type="ECO:0000256" key="1">
    <source>
        <dbReference type="ARBA" id="ARBA00005709"/>
    </source>
</evidence>
<dbReference type="GO" id="GO:0005198">
    <property type="term" value="F:structural molecule activity"/>
    <property type="evidence" value="ECO:0007669"/>
    <property type="project" value="UniProtKB-UniRule"/>
</dbReference>
<dbReference type="PRINTS" id="PR00207">
    <property type="entry name" value="FLAGELLIN"/>
</dbReference>
<comment type="subcellular location">
    <subcellularLocation>
        <location evidence="3">Secreted</location>
    </subcellularLocation>
    <subcellularLocation>
        <location evidence="3">Bacterial flagellum</location>
    </subcellularLocation>
</comment>
<keyword evidence="3" id="KW-0964">Secreted</keyword>
<feature type="domain" description="Flagellin C-terminal" evidence="5">
    <location>
        <begin position="186"/>
        <end position="253"/>
    </location>
</feature>
<protein>
    <recommendedName>
        <fullName evidence="3">Flagellin</fullName>
    </recommendedName>
</protein>
<accession>A0A4Y8ZMD6</accession>
<dbReference type="Gene3D" id="1.20.1330.10">
    <property type="entry name" value="f41 fragment of flagellin, N-terminal domain"/>
    <property type="match status" value="1"/>
</dbReference>
<name>A0A4Y8ZMD6_9SPHN</name>
<evidence type="ECO:0000313" key="7">
    <source>
        <dbReference type="Proteomes" id="UP000298213"/>
    </source>
</evidence>
<organism evidence="6 7">
    <name type="scientific">Sphingomonas parva</name>
    <dbReference type="NCBI Taxonomy" id="2555898"/>
    <lineage>
        <taxon>Bacteria</taxon>
        <taxon>Pseudomonadati</taxon>
        <taxon>Pseudomonadota</taxon>
        <taxon>Alphaproteobacteria</taxon>
        <taxon>Sphingomonadales</taxon>
        <taxon>Sphingomonadaceae</taxon>
        <taxon>Sphingomonas</taxon>
    </lineage>
</organism>
<gene>
    <name evidence="6" type="ORF">E2493_16930</name>
</gene>
<keyword evidence="7" id="KW-1185">Reference proteome</keyword>
<feature type="non-terminal residue" evidence="6">
    <location>
        <position position="253"/>
    </location>
</feature>
<dbReference type="InterPro" id="IPR001029">
    <property type="entry name" value="Flagellin_N"/>
</dbReference>
<evidence type="ECO:0000256" key="3">
    <source>
        <dbReference type="RuleBase" id="RU362073"/>
    </source>
</evidence>
<evidence type="ECO:0000313" key="6">
    <source>
        <dbReference type="EMBL" id="TFI57114.1"/>
    </source>
</evidence>
<evidence type="ECO:0000256" key="2">
    <source>
        <dbReference type="ARBA" id="ARBA00023143"/>
    </source>
</evidence>
<keyword evidence="6" id="KW-0282">Flagellum</keyword>
<reference evidence="6 7" key="1">
    <citation type="submission" date="2019-03" db="EMBL/GenBank/DDBJ databases">
        <title>Genome sequence of Sphingomonas sp. 17J27-24.</title>
        <authorList>
            <person name="Kim M."/>
            <person name="Maeng S."/>
            <person name="Sathiyaraj S."/>
        </authorList>
    </citation>
    <scope>NUCLEOTIDE SEQUENCE [LARGE SCALE GENOMIC DNA]</scope>
    <source>
        <strain evidence="6 7">17J27-24</strain>
    </source>
</reference>
<evidence type="ECO:0000259" key="4">
    <source>
        <dbReference type="Pfam" id="PF00669"/>
    </source>
</evidence>
<dbReference type="InterPro" id="IPR046358">
    <property type="entry name" value="Flagellin_C"/>
</dbReference>
<dbReference type="InterPro" id="IPR001492">
    <property type="entry name" value="Flagellin"/>
</dbReference>
<proteinExistence type="inferred from homology"/>
<keyword evidence="6" id="KW-0966">Cell projection</keyword>
<feature type="domain" description="Flagellin N-terminal" evidence="4">
    <location>
        <begin position="5"/>
        <end position="141"/>
    </location>
</feature>
<keyword evidence="6" id="KW-0969">Cilium</keyword>
<comment type="function">
    <text evidence="3">Flagellin is the subunit protein which polymerizes to form the filaments of bacterial flagella.</text>
</comment>
<sequence length="253" mass="25882">MGFSVNTNTGAMAALQNLSATNRGLETTQSRINTGLRVSGTKDDSASYTIAQKLRGDVGGLTAVTSSLSRAKSTVDVAVAGAEQISDLMNQMKTKVLEGSDAGLDTASKTQITADVTALQNQIRSIIKSSSFNGTNLLDNSSGATASVAALKSADTTDTLTVAHTDLASSLGNVASGTVTMADFATAEANMKTLLSTLGSASRQIDGQLSFTSKLSDVIESGIGNLVDADLAKESAKLQALQVKQQLGLQALS</sequence>
<dbReference type="OrthoDB" id="8328560at2"/>